<evidence type="ECO:0000256" key="2">
    <source>
        <dbReference type="ARBA" id="ARBA00023235"/>
    </source>
</evidence>
<evidence type="ECO:0000256" key="1">
    <source>
        <dbReference type="ARBA" id="ARBA00008270"/>
    </source>
</evidence>
<dbReference type="EMBL" id="BMDY01000027">
    <property type="protein sequence ID" value="GGB18668.1"/>
    <property type="molecule type" value="Genomic_DNA"/>
</dbReference>
<dbReference type="Pfam" id="PF02567">
    <property type="entry name" value="PhzC-PhzF"/>
    <property type="match status" value="1"/>
</dbReference>
<evidence type="ECO:0000313" key="3">
    <source>
        <dbReference type="EMBL" id="GGB18668.1"/>
    </source>
</evidence>
<dbReference type="PANTHER" id="PTHR13774:SF17">
    <property type="entry name" value="PHENAZINE BIOSYNTHESIS-LIKE DOMAIN-CONTAINING PROTEIN"/>
    <property type="match status" value="1"/>
</dbReference>
<comment type="similarity">
    <text evidence="1">Belongs to the PhzF family.</text>
</comment>
<evidence type="ECO:0000313" key="4">
    <source>
        <dbReference type="Proteomes" id="UP000651977"/>
    </source>
</evidence>
<comment type="caution">
    <text evidence="3">The sequence shown here is derived from an EMBL/GenBank/DDBJ whole genome shotgun (WGS) entry which is preliminary data.</text>
</comment>
<dbReference type="SUPFAM" id="SSF54506">
    <property type="entry name" value="Diaminopimelate epimerase-like"/>
    <property type="match status" value="1"/>
</dbReference>
<dbReference type="InterPro" id="IPR003719">
    <property type="entry name" value="Phenazine_PhzF-like"/>
</dbReference>
<dbReference type="PIRSF" id="PIRSF016184">
    <property type="entry name" value="PhzC_PhzF"/>
    <property type="match status" value="1"/>
</dbReference>
<dbReference type="Gene3D" id="3.10.310.10">
    <property type="entry name" value="Diaminopimelate Epimerase, Chain A, domain 1"/>
    <property type="match status" value="2"/>
</dbReference>
<keyword evidence="4" id="KW-1185">Reference proteome</keyword>
<dbReference type="PANTHER" id="PTHR13774">
    <property type="entry name" value="PHENAZINE BIOSYNTHESIS PROTEIN"/>
    <property type="match status" value="1"/>
</dbReference>
<name>A0ABQ1I6Z5_9ALTE</name>
<keyword evidence="2" id="KW-0413">Isomerase</keyword>
<gene>
    <name evidence="3" type="ORF">GCM10007414_35090</name>
</gene>
<organism evidence="3 4">
    <name type="scientific">Agarivorans gilvus</name>
    <dbReference type="NCBI Taxonomy" id="680279"/>
    <lineage>
        <taxon>Bacteria</taxon>
        <taxon>Pseudomonadati</taxon>
        <taxon>Pseudomonadota</taxon>
        <taxon>Gammaproteobacteria</taxon>
        <taxon>Alteromonadales</taxon>
        <taxon>Alteromonadaceae</taxon>
        <taxon>Agarivorans</taxon>
    </lineage>
</organism>
<dbReference type="Proteomes" id="UP000651977">
    <property type="component" value="Unassembled WGS sequence"/>
</dbReference>
<dbReference type="RefSeq" id="WP_055733336.1">
    <property type="nucleotide sequence ID" value="NZ_BMDY01000027.1"/>
</dbReference>
<reference evidence="4" key="1">
    <citation type="journal article" date="2019" name="Int. J. Syst. Evol. Microbiol.">
        <title>The Global Catalogue of Microorganisms (GCM) 10K type strain sequencing project: providing services to taxonomists for standard genome sequencing and annotation.</title>
        <authorList>
            <consortium name="The Broad Institute Genomics Platform"/>
            <consortium name="The Broad Institute Genome Sequencing Center for Infectious Disease"/>
            <person name="Wu L."/>
            <person name="Ma J."/>
        </authorList>
    </citation>
    <scope>NUCLEOTIDE SEQUENCE [LARGE SCALE GENOMIC DNA]</scope>
    <source>
        <strain evidence="4">CGMCC 1.10131</strain>
    </source>
</reference>
<proteinExistence type="inferred from homology"/>
<protein>
    <submittedName>
        <fullName evidence="3">Phenazine biosynthesis protein PhzF</fullName>
    </submittedName>
</protein>
<dbReference type="NCBIfam" id="TIGR00654">
    <property type="entry name" value="PhzF_family"/>
    <property type="match status" value="1"/>
</dbReference>
<accession>A0ABQ1I6Z5</accession>
<sequence length="263" mass="29306">MNLKIHQVDSFTQDLFKGNPAAVLLLDAWLEDELMQNIAKENNLSETAFVVRLEPDEYMIRWFSPLCEIDFCGHATLAAAHVLFEQHPELSTIGFSTLQVGELSVQRGEQGLITMDFPSYPPVLDFETPAALLDGLSIAPTEVRRNQQAYFAIYSQQAQVEQLEVDLSLLKSLAPYDVVVTAPGIEYDFVSRYFWPANGGDEDPVTGSIHTGLAPYWSKRLAKTTLLAYQASSRGGVLHCQVQDERVCIAGYAKTYLEGQLLL</sequence>